<feature type="region of interest" description="Disordered" evidence="1">
    <location>
        <begin position="52"/>
        <end position="88"/>
    </location>
</feature>
<keyword evidence="3" id="KW-1185">Reference proteome</keyword>
<evidence type="ECO:0000256" key="1">
    <source>
        <dbReference type="SAM" id="MobiDB-lite"/>
    </source>
</evidence>
<proteinExistence type="predicted"/>
<gene>
    <name evidence="2" type="ORF">J2S42_000086</name>
</gene>
<accession>A0AAE3VTL2</accession>
<dbReference type="AlphaFoldDB" id="A0AAE3VTL2"/>
<reference evidence="2 3" key="1">
    <citation type="submission" date="2023-07" db="EMBL/GenBank/DDBJ databases">
        <title>Sequencing the genomes of 1000 actinobacteria strains.</title>
        <authorList>
            <person name="Klenk H.-P."/>
        </authorList>
    </citation>
    <scope>NUCLEOTIDE SEQUENCE [LARGE SCALE GENOMIC DNA]</scope>
    <source>
        <strain evidence="2 3">DSM 44709</strain>
    </source>
</reference>
<organism evidence="2 3">
    <name type="scientific">Catenuloplanes indicus</name>
    <dbReference type="NCBI Taxonomy" id="137267"/>
    <lineage>
        <taxon>Bacteria</taxon>
        <taxon>Bacillati</taxon>
        <taxon>Actinomycetota</taxon>
        <taxon>Actinomycetes</taxon>
        <taxon>Micromonosporales</taxon>
        <taxon>Micromonosporaceae</taxon>
        <taxon>Catenuloplanes</taxon>
    </lineage>
</organism>
<sequence length="88" mass="9996">MTDTANVRPNQLWADNDPRSAGRTLRVVSVDGDYAECVVETNATDIQHEIDNPTRTYSRPTDRRGKTVRIKTSRMQPTSTGYRLERDA</sequence>
<evidence type="ECO:0000313" key="2">
    <source>
        <dbReference type="EMBL" id="MDQ0363417.1"/>
    </source>
</evidence>
<protein>
    <submittedName>
        <fullName evidence="2">Uncharacterized protein</fullName>
    </submittedName>
</protein>
<dbReference type="EMBL" id="JAUSUZ010000001">
    <property type="protein sequence ID" value="MDQ0363417.1"/>
    <property type="molecule type" value="Genomic_DNA"/>
</dbReference>
<evidence type="ECO:0000313" key="3">
    <source>
        <dbReference type="Proteomes" id="UP001240236"/>
    </source>
</evidence>
<dbReference type="RefSeq" id="WP_307234035.1">
    <property type="nucleotide sequence ID" value="NZ_JAUSUZ010000001.1"/>
</dbReference>
<name>A0AAE3VTL2_9ACTN</name>
<dbReference type="Proteomes" id="UP001240236">
    <property type="component" value="Unassembled WGS sequence"/>
</dbReference>
<comment type="caution">
    <text evidence="2">The sequence shown here is derived from an EMBL/GenBank/DDBJ whole genome shotgun (WGS) entry which is preliminary data.</text>
</comment>